<dbReference type="Proteomes" id="UP001060919">
    <property type="component" value="Chromosome"/>
</dbReference>
<dbReference type="GO" id="GO:0055085">
    <property type="term" value="P:transmembrane transport"/>
    <property type="evidence" value="ECO:0007669"/>
    <property type="project" value="InterPro"/>
</dbReference>
<evidence type="ECO:0000256" key="6">
    <source>
        <dbReference type="ARBA" id="ARBA00022692"/>
    </source>
</evidence>
<dbReference type="InterPro" id="IPR037682">
    <property type="entry name" value="TonB_C"/>
</dbReference>
<name>A0A916DQY9_9BACT</name>
<dbReference type="SUPFAM" id="SSF74653">
    <property type="entry name" value="TolA/TonB C-terminal domain"/>
    <property type="match status" value="1"/>
</dbReference>
<keyword evidence="9 10" id="KW-0472">Membrane</keyword>
<comment type="subcellular location">
    <subcellularLocation>
        <location evidence="1">Cell inner membrane</location>
        <topology evidence="1">Single-pass membrane protein</topology>
        <orientation evidence="1">Periplasmic side</orientation>
    </subcellularLocation>
</comment>
<dbReference type="InterPro" id="IPR006260">
    <property type="entry name" value="TonB/TolA_C"/>
</dbReference>
<evidence type="ECO:0000256" key="5">
    <source>
        <dbReference type="ARBA" id="ARBA00022519"/>
    </source>
</evidence>
<keyword evidence="14" id="KW-1185">Reference proteome</keyword>
<gene>
    <name evidence="13" type="ORF">AsAng_0016960</name>
</gene>
<feature type="transmembrane region" description="Helical" evidence="10">
    <location>
        <begin position="86"/>
        <end position="113"/>
    </location>
</feature>
<feature type="transmembrane region" description="Helical" evidence="10">
    <location>
        <begin position="35"/>
        <end position="51"/>
    </location>
</feature>
<feature type="transmembrane region" description="Helical" evidence="10">
    <location>
        <begin position="266"/>
        <end position="283"/>
    </location>
</feature>
<dbReference type="EMBL" id="AP026867">
    <property type="protein sequence ID" value="BDS10986.1"/>
    <property type="molecule type" value="Genomic_DNA"/>
</dbReference>
<dbReference type="RefSeq" id="WP_264792201.1">
    <property type="nucleotide sequence ID" value="NZ_AP026867.1"/>
</dbReference>
<evidence type="ECO:0000256" key="7">
    <source>
        <dbReference type="ARBA" id="ARBA00022927"/>
    </source>
</evidence>
<dbReference type="Pfam" id="PF05569">
    <property type="entry name" value="Peptidase_M56"/>
    <property type="match status" value="1"/>
</dbReference>
<evidence type="ECO:0000256" key="10">
    <source>
        <dbReference type="SAM" id="Phobius"/>
    </source>
</evidence>
<accession>A0A916DQY9</accession>
<dbReference type="NCBIfam" id="TIGR01352">
    <property type="entry name" value="tonB_Cterm"/>
    <property type="match status" value="1"/>
</dbReference>
<reference evidence="13" key="1">
    <citation type="submission" date="2022-09" db="EMBL/GenBank/DDBJ databases">
        <title>Aureispira anguillicida sp. nov., isolated from Leptocephalus of Japanese eel Anguilla japonica.</title>
        <authorList>
            <person name="Yuasa K."/>
            <person name="Mekata T."/>
            <person name="Ikunari K."/>
        </authorList>
    </citation>
    <scope>NUCLEOTIDE SEQUENCE</scope>
    <source>
        <strain evidence="13">EL160426</strain>
    </source>
</reference>
<sequence>MVLYALKAGFVWLVLYIIYALFLQRERFFGINRSYLLLALVAGIGLPMIEIETSNNYIPQLPILLHEITVNAEQNLAAAPNLQYTYWNYTLILIAIYGIGVIIAAVRLGLSLLKIHQLYQKARIENHASYALVKTNELHSPFSFGKYLFISNRISLSNKEYEYILKHETTHIFQNHTLDIMLIEVLSILFWFNPLLVLYKSALRDQHEYLADQAVLHHAPIKEYGQLLIEQSIPGLKIGLVNHLIYSQLKKRINMMTKKHSSKVPYLRYATSLFAFVLVFWTVSCQKDLKNETEEIVAENTGKVYTVVNEMPYMKSAACEGTDKKCTDHEMLKFIYNNIKYPKQAKENGTEGMTVISFVVDKHGSIKDIKTVREVADGCSEEAIRVIQLMKGKWVPGKKDGKVVSVRYNLPIRFKLK</sequence>
<dbReference type="KEGG" id="aup:AsAng_0016960"/>
<evidence type="ECO:0000256" key="8">
    <source>
        <dbReference type="ARBA" id="ARBA00022989"/>
    </source>
</evidence>
<evidence type="ECO:0000256" key="9">
    <source>
        <dbReference type="ARBA" id="ARBA00023136"/>
    </source>
</evidence>
<feature type="domain" description="TonB C-terminal" evidence="11">
    <location>
        <begin position="338"/>
        <end position="416"/>
    </location>
</feature>
<evidence type="ECO:0000256" key="3">
    <source>
        <dbReference type="ARBA" id="ARBA00022448"/>
    </source>
</evidence>
<dbReference type="PANTHER" id="PTHR33446">
    <property type="entry name" value="PROTEIN TONB-RELATED"/>
    <property type="match status" value="1"/>
</dbReference>
<evidence type="ECO:0000256" key="1">
    <source>
        <dbReference type="ARBA" id="ARBA00004383"/>
    </source>
</evidence>
<evidence type="ECO:0000256" key="2">
    <source>
        <dbReference type="ARBA" id="ARBA00006555"/>
    </source>
</evidence>
<dbReference type="CDD" id="cd07341">
    <property type="entry name" value="M56_BlaR1_MecR1_like"/>
    <property type="match status" value="1"/>
</dbReference>
<keyword evidence="7" id="KW-0653">Protein transport</keyword>
<feature type="transmembrane region" description="Helical" evidence="10">
    <location>
        <begin position="6"/>
        <end position="23"/>
    </location>
</feature>
<feature type="domain" description="Peptidase M56" evidence="12">
    <location>
        <begin position="78"/>
        <end position="255"/>
    </location>
</feature>
<evidence type="ECO:0000259" key="11">
    <source>
        <dbReference type="Pfam" id="PF03544"/>
    </source>
</evidence>
<dbReference type="AlphaFoldDB" id="A0A916DQY9"/>
<dbReference type="InterPro" id="IPR051045">
    <property type="entry name" value="TonB-dependent_transducer"/>
</dbReference>
<organism evidence="13 14">
    <name type="scientific">Aureispira anguillae</name>
    <dbReference type="NCBI Taxonomy" id="2864201"/>
    <lineage>
        <taxon>Bacteria</taxon>
        <taxon>Pseudomonadati</taxon>
        <taxon>Bacteroidota</taxon>
        <taxon>Saprospiria</taxon>
        <taxon>Saprospirales</taxon>
        <taxon>Saprospiraceae</taxon>
        <taxon>Aureispira</taxon>
    </lineage>
</organism>
<dbReference type="GO" id="GO:0098797">
    <property type="term" value="C:plasma membrane protein complex"/>
    <property type="evidence" value="ECO:0007669"/>
    <property type="project" value="TreeGrafter"/>
</dbReference>
<keyword evidence="5" id="KW-0997">Cell inner membrane</keyword>
<proteinExistence type="inferred from homology"/>
<comment type="similarity">
    <text evidence="2">Belongs to the TonB family.</text>
</comment>
<dbReference type="Gene3D" id="3.30.1150.10">
    <property type="match status" value="1"/>
</dbReference>
<dbReference type="Pfam" id="PF03544">
    <property type="entry name" value="TonB_C"/>
    <property type="match status" value="1"/>
</dbReference>
<dbReference type="InterPro" id="IPR008756">
    <property type="entry name" value="Peptidase_M56"/>
</dbReference>
<evidence type="ECO:0000259" key="12">
    <source>
        <dbReference type="Pfam" id="PF05569"/>
    </source>
</evidence>
<evidence type="ECO:0000313" key="14">
    <source>
        <dbReference type="Proteomes" id="UP001060919"/>
    </source>
</evidence>
<keyword evidence="6 10" id="KW-0812">Transmembrane</keyword>
<evidence type="ECO:0000313" key="13">
    <source>
        <dbReference type="EMBL" id="BDS10986.1"/>
    </source>
</evidence>
<keyword evidence="3" id="KW-0813">Transport</keyword>
<dbReference type="PANTHER" id="PTHR33446:SF2">
    <property type="entry name" value="PROTEIN TONB"/>
    <property type="match status" value="1"/>
</dbReference>
<keyword evidence="4" id="KW-1003">Cell membrane</keyword>
<keyword evidence="8 10" id="KW-1133">Transmembrane helix</keyword>
<protein>
    <submittedName>
        <fullName evidence="13">M56 family metallopeptidase</fullName>
    </submittedName>
</protein>
<dbReference type="GO" id="GO:0015031">
    <property type="term" value="P:protein transport"/>
    <property type="evidence" value="ECO:0007669"/>
    <property type="project" value="UniProtKB-KW"/>
</dbReference>
<dbReference type="GO" id="GO:0031992">
    <property type="term" value="F:energy transducer activity"/>
    <property type="evidence" value="ECO:0007669"/>
    <property type="project" value="TreeGrafter"/>
</dbReference>
<evidence type="ECO:0000256" key="4">
    <source>
        <dbReference type="ARBA" id="ARBA00022475"/>
    </source>
</evidence>